<dbReference type="Proteomes" id="UP000001292">
    <property type="component" value="Unassembled WGS sequence"/>
</dbReference>
<dbReference type="HOGENOM" id="CLU_2852077_0_0_1"/>
<sequence length="65" mass="7486">MTTLINPTTEAQSRYNESHISAYKSIFGCFKVETEVSRPIPWSVTASDFFFSKIMRRNSSSVEKF</sequence>
<reference evidence="1 2" key="1">
    <citation type="journal article" date="2007" name="Nature">
        <title>Evolution of genes and genomes on the Drosophila phylogeny.</title>
        <authorList>
            <consortium name="Drosophila 12 Genomes Consortium"/>
            <person name="Clark A.G."/>
            <person name="Eisen M.B."/>
            <person name="Smith D.R."/>
            <person name="Bergman C.M."/>
            <person name="Oliver B."/>
            <person name="Markow T.A."/>
            <person name="Kaufman T.C."/>
            <person name="Kellis M."/>
            <person name="Gelbart W."/>
            <person name="Iyer V.N."/>
            <person name="Pollard D.A."/>
            <person name="Sackton T.B."/>
            <person name="Larracuente A.M."/>
            <person name="Singh N.D."/>
            <person name="Abad J.P."/>
            <person name="Abt D.N."/>
            <person name="Adryan B."/>
            <person name="Aguade M."/>
            <person name="Akashi H."/>
            <person name="Anderson W.W."/>
            <person name="Aquadro C.F."/>
            <person name="Ardell D.H."/>
            <person name="Arguello R."/>
            <person name="Artieri C.G."/>
            <person name="Barbash D.A."/>
            <person name="Barker D."/>
            <person name="Barsanti P."/>
            <person name="Batterham P."/>
            <person name="Batzoglou S."/>
            <person name="Begun D."/>
            <person name="Bhutkar A."/>
            <person name="Blanco E."/>
            <person name="Bosak S.A."/>
            <person name="Bradley R.K."/>
            <person name="Brand A.D."/>
            <person name="Brent M.R."/>
            <person name="Brooks A.N."/>
            <person name="Brown R.H."/>
            <person name="Butlin R.K."/>
            <person name="Caggese C."/>
            <person name="Calvi B.R."/>
            <person name="Bernardo de Carvalho A."/>
            <person name="Caspi A."/>
            <person name="Castrezana S."/>
            <person name="Celniker S.E."/>
            <person name="Chang J.L."/>
            <person name="Chapple C."/>
            <person name="Chatterji S."/>
            <person name="Chinwalla A."/>
            <person name="Civetta A."/>
            <person name="Clifton S.W."/>
            <person name="Comeron J.M."/>
            <person name="Costello J.C."/>
            <person name="Coyne J.A."/>
            <person name="Daub J."/>
            <person name="David R.G."/>
            <person name="Delcher A.L."/>
            <person name="Delehaunty K."/>
            <person name="Do C.B."/>
            <person name="Ebling H."/>
            <person name="Edwards K."/>
            <person name="Eickbush T."/>
            <person name="Evans J.D."/>
            <person name="Filipski A."/>
            <person name="Findeiss S."/>
            <person name="Freyhult E."/>
            <person name="Fulton L."/>
            <person name="Fulton R."/>
            <person name="Garcia A.C."/>
            <person name="Gardiner A."/>
            <person name="Garfield D.A."/>
            <person name="Garvin B.E."/>
            <person name="Gibson G."/>
            <person name="Gilbert D."/>
            <person name="Gnerre S."/>
            <person name="Godfrey J."/>
            <person name="Good R."/>
            <person name="Gotea V."/>
            <person name="Gravely B."/>
            <person name="Greenberg A.J."/>
            <person name="Griffiths-Jones S."/>
            <person name="Gross S."/>
            <person name="Guigo R."/>
            <person name="Gustafson E.A."/>
            <person name="Haerty W."/>
            <person name="Hahn M.W."/>
            <person name="Halligan D.L."/>
            <person name="Halpern A.L."/>
            <person name="Halter G.M."/>
            <person name="Han M.V."/>
            <person name="Heger A."/>
            <person name="Hillier L."/>
            <person name="Hinrichs A.S."/>
            <person name="Holmes I."/>
            <person name="Hoskins R.A."/>
            <person name="Hubisz M.J."/>
            <person name="Hultmark D."/>
            <person name="Huntley M.A."/>
            <person name="Jaffe D.B."/>
            <person name="Jagadeeshan S."/>
            <person name="Jeck W.R."/>
            <person name="Johnson J."/>
            <person name="Jones C.D."/>
            <person name="Jordan W.C."/>
            <person name="Karpen G.H."/>
            <person name="Kataoka E."/>
            <person name="Keightley P.D."/>
            <person name="Kheradpour P."/>
            <person name="Kirkness E.F."/>
            <person name="Koerich L.B."/>
            <person name="Kristiansen K."/>
            <person name="Kudrna D."/>
            <person name="Kulathinal R.J."/>
            <person name="Kumar S."/>
            <person name="Kwok R."/>
            <person name="Lander E."/>
            <person name="Langley C.H."/>
            <person name="Lapoint R."/>
            <person name="Lazzaro B.P."/>
            <person name="Lee S.J."/>
            <person name="Levesque L."/>
            <person name="Li R."/>
            <person name="Lin C.F."/>
            <person name="Lin M.F."/>
            <person name="Lindblad-Toh K."/>
            <person name="Llopart A."/>
            <person name="Long M."/>
            <person name="Low L."/>
            <person name="Lozovsky E."/>
            <person name="Lu J."/>
            <person name="Luo M."/>
            <person name="Machado C.A."/>
            <person name="Makalowski W."/>
            <person name="Marzo M."/>
            <person name="Matsuda M."/>
            <person name="Matzkin L."/>
            <person name="McAllister B."/>
            <person name="McBride C.S."/>
            <person name="McKernan B."/>
            <person name="McKernan K."/>
            <person name="Mendez-Lago M."/>
            <person name="Minx P."/>
            <person name="Mollenhauer M.U."/>
            <person name="Montooth K."/>
            <person name="Mount S.M."/>
            <person name="Mu X."/>
            <person name="Myers E."/>
            <person name="Negre B."/>
            <person name="Newfeld S."/>
            <person name="Nielsen R."/>
            <person name="Noor M.A."/>
            <person name="O'Grady P."/>
            <person name="Pachter L."/>
            <person name="Papaceit M."/>
            <person name="Parisi M.J."/>
            <person name="Parisi M."/>
            <person name="Parts L."/>
            <person name="Pedersen J.S."/>
            <person name="Pesole G."/>
            <person name="Phillippy A.M."/>
            <person name="Ponting C.P."/>
            <person name="Pop M."/>
            <person name="Porcelli D."/>
            <person name="Powell J.R."/>
            <person name="Prohaska S."/>
            <person name="Pruitt K."/>
            <person name="Puig M."/>
            <person name="Quesneville H."/>
            <person name="Ram K.R."/>
            <person name="Rand D."/>
            <person name="Rasmussen M.D."/>
            <person name="Reed L.K."/>
            <person name="Reenan R."/>
            <person name="Reily A."/>
            <person name="Remington K.A."/>
            <person name="Rieger T.T."/>
            <person name="Ritchie M.G."/>
            <person name="Robin C."/>
            <person name="Rogers Y.H."/>
            <person name="Rohde C."/>
            <person name="Rozas J."/>
            <person name="Rubenfield M.J."/>
            <person name="Ruiz A."/>
            <person name="Russo S."/>
            <person name="Salzberg S.L."/>
            <person name="Sanchez-Gracia A."/>
            <person name="Saranga D.J."/>
            <person name="Sato H."/>
            <person name="Schaeffer S.W."/>
            <person name="Schatz M.C."/>
            <person name="Schlenke T."/>
            <person name="Schwartz R."/>
            <person name="Segarra C."/>
            <person name="Singh R.S."/>
            <person name="Sirot L."/>
            <person name="Sirota M."/>
            <person name="Sisneros N.B."/>
            <person name="Smith C.D."/>
            <person name="Smith T.F."/>
            <person name="Spieth J."/>
            <person name="Stage D.E."/>
            <person name="Stark A."/>
            <person name="Stephan W."/>
            <person name="Strausberg R.L."/>
            <person name="Strempel S."/>
            <person name="Sturgill D."/>
            <person name="Sutton G."/>
            <person name="Sutton G.G."/>
            <person name="Tao W."/>
            <person name="Teichmann S."/>
            <person name="Tobari Y.N."/>
            <person name="Tomimura Y."/>
            <person name="Tsolas J.M."/>
            <person name="Valente V.L."/>
            <person name="Venter E."/>
            <person name="Venter J.C."/>
            <person name="Vicario S."/>
            <person name="Vieira F.G."/>
            <person name="Vilella A.J."/>
            <person name="Villasante A."/>
            <person name="Walenz B."/>
            <person name="Wang J."/>
            <person name="Wasserman M."/>
            <person name="Watts T."/>
            <person name="Wilson D."/>
            <person name="Wilson R.K."/>
            <person name="Wing R.A."/>
            <person name="Wolfner M.F."/>
            <person name="Wong A."/>
            <person name="Wong G.K."/>
            <person name="Wu C.I."/>
            <person name="Wu G."/>
            <person name="Yamamoto D."/>
            <person name="Yang H.P."/>
            <person name="Yang S.P."/>
            <person name="Yorke J.A."/>
            <person name="Yoshida K."/>
            <person name="Zdobnov E."/>
            <person name="Zhang P."/>
            <person name="Zhang Y."/>
            <person name="Zimin A.V."/>
            <person name="Baldwin J."/>
            <person name="Abdouelleil A."/>
            <person name="Abdulkadir J."/>
            <person name="Abebe A."/>
            <person name="Abera B."/>
            <person name="Abreu J."/>
            <person name="Acer S.C."/>
            <person name="Aftuck L."/>
            <person name="Alexander A."/>
            <person name="An P."/>
            <person name="Anderson E."/>
            <person name="Anderson S."/>
            <person name="Arachi H."/>
            <person name="Azer M."/>
            <person name="Bachantsang P."/>
            <person name="Barry A."/>
            <person name="Bayul T."/>
            <person name="Berlin A."/>
            <person name="Bessette D."/>
            <person name="Bloom T."/>
            <person name="Blye J."/>
            <person name="Boguslavskiy L."/>
            <person name="Bonnet C."/>
            <person name="Boukhgalter B."/>
            <person name="Bourzgui I."/>
            <person name="Brown A."/>
            <person name="Cahill P."/>
            <person name="Channer S."/>
            <person name="Cheshatsang Y."/>
            <person name="Chuda L."/>
            <person name="Citroen M."/>
            <person name="Collymore A."/>
            <person name="Cooke P."/>
            <person name="Costello M."/>
            <person name="D'Aco K."/>
            <person name="Daza R."/>
            <person name="De Haan G."/>
            <person name="DeGray S."/>
            <person name="DeMaso C."/>
            <person name="Dhargay N."/>
            <person name="Dooley K."/>
            <person name="Dooley E."/>
            <person name="Doricent M."/>
            <person name="Dorje P."/>
            <person name="Dorjee K."/>
            <person name="Dupes A."/>
            <person name="Elong R."/>
            <person name="Falk J."/>
            <person name="Farina A."/>
            <person name="Faro S."/>
            <person name="Ferguson D."/>
            <person name="Fisher S."/>
            <person name="Foley C.D."/>
            <person name="Franke A."/>
            <person name="Friedrich D."/>
            <person name="Gadbois L."/>
            <person name="Gearin G."/>
            <person name="Gearin C.R."/>
            <person name="Giannoukos G."/>
            <person name="Goode T."/>
            <person name="Graham J."/>
            <person name="Grandbois E."/>
            <person name="Grewal S."/>
            <person name="Gyaltsen K."/>
            <person name="Hafez N."/>
            <person name="Hagos B."/>
            <person name="Hall J."/>
            <person name="Henson C."/>
            <person name="Hollinger A."/>
            <person name="Honan T."/>
            <person name="Huard M.D."/>
            <person name="Hughes L."/>
            <person name="Hurhula B."/>
            <person name="Husby M.E."/>
            <person name="Kamat A."/>
            <person name="Kanga B."/>
            <person name="Kashin S."/>
            <person name="Khazanovich D."/>
            <person name="Kisner P."/>
            <person name="Lance K."/>
            <person name="Lara M."/>
            <person name="Lee W."/>
            <person name="Lennon N."/>
            <person name="Letendre F."/>
            <person name="LeVine R."/>
            <person name="Lipovsky A."/>
            <person name="Liu X."/>
            <person name="Liu J."/>
            <person name="Liu S."/>
            <person name="Lokyitsang T."/>
            <person name="Lokyitsang Y."/>
            <person name="Lubonja R."/>
            <person name="Lui A."/>
            <person name="MacDonald P."/>
            <person name="Magnisalis V."/>
            <person name="Maru K."/>
            <person name="Matthews C."/>
            <person name="McCusker W."/>
            <person name="McDonough S."/>
            <person name="Mehta T."/>
            <person name="Meldrim J."/>
            <person name="Meneus L."/>
            <person name="Mihai O."/>
            <person name="Mihalev A."/>
            <person name="Mihova T."/>
            <person name="Mittelman R."/>
            <person name="Mlenga V."/>
            <person name="Montmayeur A."/>
            <person name="Mulrain L."/>
            <person name="Navidi A."/>
            <person name="Naylor J."/>
            <person name="Negash T."/>
            <person name="Nguyen T."/>
            <person name="Nguyen N."/>
            <person name="Nicol R."/>
            <person name="Norbu C."/>
            <person name="Norbu N."/>
            <person name="Novod N."/>
            <person name="O'Neill B."/>
            <person name="Osman S."/>
            <person name="Markiewicz E."/>
            <person name="Oyono O.L."/>
            <person name="Patti C."/>
            <person name="Phunkhang P."/>
            <person name="Pierre F."/>
            <person name="Priest M."/>
            <person name="Raghuraman S."/>
            <person name="Rege F."/>
            <person name="Reyes R."/>
            <person name="Rise C."/>
            <person name="Rogov P."/>
            <person name="Ross K."/>
            <person name="Ryan E."/>
            <person name="Settipalli S."/>
            <person name="Shea T."/>
            <person name="Sherpa N."/>
            <person name="Shi L."/>
            <person name="Shih D."/>
            <person name="Sparrow T."/>
            <person name="Spaulding J."/>
            <person name="Stalker J."/>
            <person name="Stange-Thomann N."/>
            <person name="Stavropoulos S."/>
            <person name="Stone C."/>
            <person name="Strader C."/>
            <person name="Tesfaye S."/>
            <person name="Thomson T."/>
            <person name="Thoulutsang Y."/>
            <person name="Thoulutsang D."/>
            <person name="Topham K."/>
            <person name="Topping I."/>
            <person name="Tsamla T."/>
            <person name="Vassiliev H."/>
            <person name="Vo A."/>
            <person name="Wangchuk T."/>
            <person name="Wangdi T."/>
            <person name="Weiand M."/>
            <person name="Wilkinson J."/>
            <person name="Wilson A."/>
            <person name="Yadav S."/>
            <person name="Young G."/>
            <person name="Yu Q."/>
            <person name="Zembek L."/>
            <person name="Zhong D."/>
            <person name="Zimmer A."/>
            <person name="Zwirko Z."/>
            <person name="Jaffe D.B."/>
            <person name="Alvarez P."/>
            <person name="Brockman W."/>
            <person name="Butler J."/>
            <person name="Chin C."/>
            <person name="Gnerre S."/>
            <person name="Grabherr M."/>
            <person name="Kleber M."/>
            <person name="Mauceli E."/>
            <person name="MacCallum I."/>
        </authorList>
    </citation>
    <scope>NUCLEOTIDE SEQUENCE [LARGE SCALE GENOMIC DNA]</scope>
    <source>
        <strain evidence="2">Rob3c / Tucson 14021-0248.25</strain>
    </source>
</reference>
<accession>B4IAW6</accession>
<proteinExistence type="predicted"/>
<dbReference type="EMBL" id="CH480826">
    <property type="protein sequence ID" value="EDW44429.1"/>
    <property type="molecule type" value="Genomic_DNA"/>
</dbReference>
<name>B4IAW6_DROSE</name>
<organism evidence="2">
    <name type="scientific">Drosophila sechellia</name>
    <name type="common">Fruit fly</name>
    <dbReference type="NCBI Taxonomy" id="7238"/>
    <lineage>
        <taxon>Eukaryota</taxon>
        <taxon>Metazoa</taxon>
        <taxon>Ecdysozoa</taxon>
        <taxon>Arthropoda</taxon>
        <taxon>Hexapoda</taxon>
        <taxon>Insecta</taxon>
        <taxon>Pterygota</taxon>
        <taxon>Neoptera</taxon>
        <taxon>Endopterygota</taxon>
        <taxon>Diptera</taxon>
        <taxon>Brachycera</taxon>
        <taxon>Muscomorpha</taxon>
        <taxon>Ephydroidea</taxon>
        <taxon>Drosophilidae</taxon>
        <taxon>Drosophila</taxon>
        <taxon>Sophophora</taxon>
    </lineage>
</organism>
<evidence type="ECO:0000313" key="1">
    <source>
        <dbReference type="EMBL" id="EDW44429.1"/>
    </source>
</evidence>
<dbReference type="AlphaFoldDB" id="B4IAW6"/>
<gene>
    <name evidence="1" type="primary">Dsec\GM22413</name>
    <name evidence="1" type="ORF">Dsec_GM22413</name>
</gene>
<keyword evidence="2" id="KW-1185">Reference proteome</keyword>
<evidence type="ECO:0000313" key="2">
    <source>
        <dbReference type="Proteomes" id="UP000001292"/>
    </source>
</evidence>
<protein>
    <submittedName>
        <fullName evidence="1">GM22413</fullName>
    </submittedName>
</protein>